<dbReference type="AlphaFoldDB" id="A0A0H3DNU0"/>
<dbReference type="Proteomes" id="UP000002230">
    <property type="component" value="Chromosome"/>
</dbReference>
<dbReference type="PATRIC" id="fig|718251.5.peg.86"/>
<protein>
    <submittedName>
        <fullName evidence="1">Uncharacterized protein</fullName>
    </submittedName>
</protein>
<reference evidence="1 2" key="2">
    <citation type="journal article" date="2011" name="BMC Immunol.">
        <title>Comparison of static immersion and intravenous injection systems for exposure of zebrafish embryos to the natural pathogen Edwardsiella tarda.</title>
        <authorList>
            <person name="van Soest J.J."/>
            <person name="Stockhammer O.W."/>
            <person name="Ordas A."/>
            <person name="Bloemberg G.V."/>
            <person name="Spaink H.P."/>
            <person name="Meijer A.H."/>
        </authorList>
    </citation>
    <scope>NUCLEOTIDE SEQUENCE [LARGE SCALE GENOMIC DNA]</scope>
    <source>
        <strain evidence="1 2">FL6-60</strain>
    </source>
</reference>
<accession>A0A0H3DNU0</accession>
<proteinExistence type="predicted"/>
<dbReference type="KEGG" id="etd:ETAF_0086"/>
<dbReference type="EMBL" id="CP002154">
    <property type="protein sequence ID" value="ADM40209.1"/>
    <property type="molecule type" value="Genomic_DNA"/>
</dbReference>
<evidence type="ECO:0000313" key="1">
    <source>
        <dbReference type="EMBL" id="ADM40209.1"/>
    </source>
</evidence>
<dbReference type="HOGENOM" id="CLU_3117337_0_0_6"/>
<organism evidence="1 2">
    <name type="scientific">Edwardsiella tarda (strain FL6-60)</name>
    <dbReference type="NCBI Taxonomy" id="718251"/>
    <lineage>
        <taxon>Bacteria</taxon>
        <taxon>Pseudomonadati</taxon>
        <taxon>Pseudomonadota</taxon>
        <taxon>Gammaproteobacteria</taxon>
        <taxon>Enterobacterales</taxon>
        <taxon>Hafniaceae</taxon>
        <taxon>Edwardsiella</taxon>
    </lineage>
</organism>
<reference evidence="2" key="1">
    <citation type="submission" date="2010-08" db="EMBL/GenBank/DDBJ databases">
        <title>Genome comparisons of Edwardsiella bacteria analysed using deep sequencing technology.</title>
        <authorList>
            <person name="van Soest J.J."/>
            <person name="Henkel C.V."/>
            <person name="Jansen H.J."/>
            <person name="van den Hondel C.A.M.J.J."/>
            <person name="Bloemberg G.V."/>
            <person name="Meijer A.H."/>
            <person name="Spaink H.P."/>
        </authorList>
    </citation>
    <scope>NUCLEOTIDE SEQUENCE [LARGE SCALE GENOMIC DNA]</scope>
    <source>
        <strain evidence="2">FL6-60</strain>
    </source>
</reference>
<keyword evidence="2" id="KW-1185">Reference proteome</keyword>
<evidence type="ECO:0000313" key="2">
    <source>
        <dbReference type="Proteomes" id="UP000002230"/>
    </source>
</evidence>
<name>A0A0H3DNU0_EDWTF</name>
<gene>
    <name evidence="1" type="ordered locus">ETAF_0086</name>
</gene>
<sequence>MLSSAFLQKYRVWLHFAHSAVKAHAAEPKPTVRSRRHGLREATARYSFLA</sequence>